<dbReference type="AlphaFoldDB" id="A0A511WCY2"/>
<comment type="pathway">
    <text evidence="7">Amino-acid biosynthesis; L-histidine biosynthesis; L-histidine from 5-phospho-alpha-D-ribose 1-diphosphate: step 7/9.</text>
</comment>
<proteinExistence type="inferred from homology"/>
<feature type="region of interest" description="Disordered" evidence="8">
    <location>
        <begin position="1"/>
        <end position="21"/>
    </location>
</feature>
<evidence type="ECO:0000256" key="8">
    <source>
        <dbReference type="SAM" id="MobiDB-lite"/>
    </source>
</evidence>
<evidence type="ECO:0000313" key="10">
    <source>
        <dbReference type="EMBL" id="GEN47122.1"/>
    </source>
</evidence>
<evidence type="ECO:0000256" key="5">
    <source>
        <dbReference type="ARBA" id="ARBA00022898"/>
    </source>
</evidence>
<name>A0A511WCY2_9BACI</name>
<dbReference type="PANTHER" id="PTHR43643">
    <property type="entry name" value="HISTIDINOL-PHOSPHATE AMINOTRANSFERASE 2"/>
    <property type="match status" value="1"/>
</dbReference>
<dbReference type="Proteomes" id="UP000321440">
    <property type="component" value="Unassembled WGS sequence"/>
</dbReference>
<evidence type="ECO:0000259" key="9">
    <source>
        <dbReference type="Pfam" id="PF00155"/>
    </source>
</evidence>
<dbReference type="InterPro" id="IPR015424">
    <property type="entry name" value="PyrdxlP-dep_Trfase"/>
</dbReference>
<feature type="modified residue" description="N6-(pyridoxal phosphate)lysine" evidence="7">
    <location>
        <position position="210"/>
    </location>
</feature>
<dbReference type="GO" id="GO:0004400">
    <property type="term" value="F:histidinol-phosphate transaminase activity"/>
    <property type="evidence" value="ECO:0007669"/>
    <property type="project" value="UniProtKB-UniRule"/>
</dbReference>
<dbReference type="OrthoDB" id="9813612at2"/>
<dbReference type="InterPro" id="IPR015422">
    <property type="entry name" value="PyrdxlP-dep_Trfase_small"/>
</dbReference>
<keyword evidence="5 7" id="KW-0663">Pyridoxal phosphate</keyword>
<keyword evidence="4 7" id="KW-0808">Transferase</keyword>
<dbReference type="CDD" id="cd00609">
    <property type="entry name" value="AAT_like"/>
    <property type="match status" value="1"/>
</dbReference>
<dbReference type="RefSeq" id="WP_146818527.1">
    <property type="nucleotide sequence ID" value="NZ_BJYA01000025.1"/>
</dbReference>
<gene>
    <name evidence="7 10" type="primary">hisC</name>
    <name evidence="10" type="ORF">AHA02nite_28980</name>
</gene>
<feature type="domain" description="Aminotransferase class I/classII large" evidence="9">
    <location>
        <begin position="25"/>
        <end position="347"/>
    </location>
</feature>
<evidence type="ECO:0000256" key="4">
    <source>
        <dbReference type="ARBA" id="ARBA00022679"/>
    </source>
</evidence>
<dbReference type="Gene3D" id="3.40.640.10">
    <property type="entry name" value="Type I PLP-dependent aspartate aminotransferase-like (Major domain)"/>
    <property type="match status" value="1"/>
</dbReference>
<organism evidence="10 11">
    <name type="scientific">Alkalibacillus haloalkaliphilus</name>
    <dbReference type="NCBI Taxonomy" id="94136"/>
    <lineage>
        <taxon>Bacteria</taxon>
        <taxon>Bacillati</taxon>
        <taxon>Bacillota</taxon>
        <taxon>Bacilli</taxon>
        <taxon>Bacillales</taxon>
        <taxon>Bacillaceae</taxon>
        <taxon>Alkalibacillus</taxon>
    </lineage>
</organism>
<dbReference type="Gene3D" id="3.90.1150.10">
    <property type="entry name" value="Aspartate Aminotransferase, domain 1"/>
    <property type="match status" value="1"/>
</dbReference>
<keyword evidence="3 7" id="KW-0032">Aminotransferase</keyword>
<keyword evidence="11" id="KW-1185">Reference proteome</keyword>
<accession>A0A511WCY2</accession>
<dbReference type="InterPro" id="IPR004839">
    <property type="entry name" value="Aminotransferase_I/II_large"/>
</dbReference>
<dbReference type="PANTHER" id="PTHR43643:SF3">
    <property type="entry name" value="HISTIDINOL-PHOSPHATE AMINOTRANSFERASE"/>
    <property type="match status" value="1"/>
</dbReference>
<evidence type="ECO:0000256" key="7">
    <source>
        <dbReference type="HAMAP-Rule" id="MF_01023"/>
    </source>
</evidence>
<dbReference type="HAMAP" id="MF_01023">
    <property type="entry name" value="HisC_aminotrans_2"/>
    <property type="match status" value="1"/>
</dbReference>
<dbReference type="GO" id="GO:0000105">
    <property type="term" value="P:L-histidine biosynthetic process"/>
    <property type="evidence" value="ECO:0007669"/>
    <property type="project" value="UniProtKB-UniRule"/>
</dbReference>
<comment type="subunit">
    <text evidence="2 7">Homodimer.</text>
</comment>
<evidence type="ECO:0000256" key="2">
    <source>
        <dbReference type="ARBA" id="ARBA00011738"/>
    </source>
</evidence>
<dbReference type="EC" id="2.6.1.9" evidence="7"/>
<dbReference type="InterPro" id="IPR015421">
    <property type="entry name" value="PyrdxlP-dep_Trfase_major"/>
</dbReference>
<dbReference type="Pfam" id="PF00155">
    <property type="entry name" value="Aminotran_1_2"/>
    <property type="match status" value="1"/>
</dbReference>
<dbReference type="InterPro" id="IPR050106">
    <property type="entry name" value="HistidinolP_aminotransfase"/>
</dbReference>
<comment type="caution">
    <text evidence="10">The sequence shown here is derived from an EMBL/GenBank/DDBJ whole genome shotgun (WGS) entry which is preliminary data.</text>
</comment>
<evidence type="ECO:0000256" key="6">
    <source>
        <dbReference type="ARBA" id="ARBA00023102"/>
    </source>
</evidence>
<keyword evidence="6 7" id="KW-0368">Histidine biosynthesis</keyword>
<sequence>MSKFWSRTAREAKPYIPGEQPNESQIIKLNTNENPYPPSPNTLEAMKEVVNEGLRKYPTPTVDSLKRVIANREGVNSEQVFVGNGSDEVLAFAFQAFFEANEAIKFPSVTYSFYPVYANLYGIPYQAVTLNDDFTIDVEAMKQSIGGVIFPNPNAPTGLALRLYQVEEILQGNPNNVVIVDEAYVEFGAESAVELVEQYPNLLVTKTLSKSHALAGIRVGYAIGQEDLIEGLERIKNSFNSYTINSVSLAGAETALSDDAYYRETLERVINTRVWFKQSLEELGFEVLDSKANFLFVKPTGVEAEWLYLTLKERGFYIRYFDKPEVRGYVRISIGTDEEMERLLNEISNLLNSDC</sequence>
<dbReference type="GO" id="GO:0030170">
    <property type="term" value="F:pyridoxal phosphate binding"/>
    <property type="evidence" value="ECO:0007669"/>
    <property type="project" value="InterPro"/>
</dbReference>
<dbReference type="SUPFAM" id="SSF53383">
    <property type="entry name" value="PLP-dependent transferases"/>
    <property type="match status" value="1"/>
</dbReference>
<protein>
    <recommendedName>
        <fullName evidence="7">Histidinol-phosphate aminotransferase</fullName>
        <ecNumber evidence="7">2.6.1.9</ecNumber>
    </recommendedName>
    <alternativeName>
        <fullName evidence="7">Imidazole acetol-phosphate transaminase</fullName>
    </alternativeName>
</protein>
<comment type="catalytic activity">
    <reaction evidence="7">
        <text>L-histidinol phosphate + 2-oxoglutarate = 3-(imidazol-4-yl)-2-oxopropyl phosphate + L-glutamate</text>
        <dbReference type="Rhea" id="RHEA:23744"/>
        <dbReference type="ChEBI" id="CHEBI:16810"/>
        <dbReference type="ChEBI" id="CHEBI:29985"/>
        <dbReference type="ChEBI" id="CHEBI:57766"/>
        <dbReference type="ChEBI" id="CHEBI:57980"/>
        <dbReference type="EC" id="2.6.1.9"/>
    </reaction>
</comment>
<reference evidence="10 11" key="1">
    <citation type="submission" date="2019-07" db="EMBL/GenBank/DDBJ databases">
        <title>Whole genome shotgun sequence of Alkalibacillus haloalkaliphilus NBRC 103110.</title>
        <authorList>
            <person name="Hosoyama A."/>
            <person name="Uohara A."/>
            <person name="Ohji S."/>
            <person name="Ichikawa N."/>
        </authorList>
    </citation>
    <scope>NUCLEOTIDE SEQUENCE [LARGE SCALE GENOMIC DNA]</scope>
    <source>
        <strain evidence="10 11">NBRC 103110</strain>
    </source>
</reference>
<dbReference type="InterPro" id="IPR005861">
    <property type="entry name" value="HisP_aminotrans"/>
</dbReference>
<evidence type="ECO:0000313" key="11">
    <source>
        <dbReference type="Proteomes" id="UP000321440"/>
    </source>
</evidence>
<dbReference type="UniPathway" id="UPA00031">
    <property type="reaction ID" value="UER00012"/>
</dbReference>
<comment type="similarity">
    <text evidence="7">Belongs to the class-II pyridoxal-phosphate-dependent aminotransferase family. Histidinol-phosphate aminotransferase subfamily.</text>
</comment>
<comment type="cofactor">
    <cofactor evidence="1 7">
        <name>pyridoxal 5'-phosphate</name>
        <dbReference type="ChEBI" id="CHEBI:597326"/>
    </cofactor>
</comment>
<evidence type="ECO:0000256" key="1">
    <source>
        <dbReference type="ARBA" id="ARBA00001933"/>
    </source>
</evidence>
<keyword evidence="7" id="KW-0028">Amino-acid biosynthesis</keyword>
<dbReference type="EMBL" id="BJYA01000025">
    <property type="protein sequence ID" value="GEN47122.1"/>
    <property type="molecule type" value="Genomic_DNA"/>
</dbReference>
<evidence type="ECO:0000256" key="3">
    <source>
        <dbReference type="ARBA" id="ARBA00022576"/>
    </source>
</evidence>
<dbReference type="NCBIfam" id="TIGR01141">
    <property type="entry name" value="hisC"/>
    <property type="match status" value="1"/>
</dbReference>